<reference evidence="9" key="1">
    <citation type="journal article" date="2017" name="Front. Cell. Infect. Microbiol.">
        <title>The Distinct Transcriptional Response of the Midgut of Amblyomma sculptum and Amblyomma aureolatum Ticks to Rickettsia rickettsii Correlates to Their Differences in Susceptibility to Infection.</title>
        <authorList>
            <person name="Martins L.A."/>
            <person name="Galletti M.F.B.M."/>
            <person name="Ribeiro J.M."/>
            <person name="Fujita A."/>
            <person name="Costa F.B."/>
            <person name="Labruna M.B."/>
            <person name="Daffre S."/>
            <person name="Fogaca A.C."/>
        </authorList>
    </citation>
    <scope>NUCLEOTIDE SEQUENCE</scope>
</reference>
<comment type="cofactor">
    <cofactor evidence="1">
        <name>a divalent metal cation</name>
        <dbReference type="ChEBI" id="CHEBI:60240"/>
    </cofactor>
</comment>
<protein>
    <submittedName>
        <fullName evidence="9">Putative nuclease harbi1-like protein</fullName>
    </submittedName>
</protein>
<dbReference type="GO" id="GO:0005634">
    <property type="term" value="C:nucleus"/>
    <property type="evidence" value="ECO:0007669"/>
    <property type="project" value="UniProtKB-SubCell"/>
</dbReference>
<evidence type="ECO:0000256" key="7">
    <source>
        <dbReference type="ARBA" id="ARBA00023242"/>
    </source>
</evidence>
<dbReference type="GO" id="GO:0016787">
    <property type="term" value="F:hydrolase activity"/>
    <property type="evidence" value="ECO:0007669"/>
    <property type="project" value="UniProtKB-KW"/>
</dbReference>
<dbReference type="GO" id="GO:0046872">
    <property type="term" value="F:metal ion binding"/>
    <property type="evidence" value="ECO:0007669"/>
    <property type="project" value="UniProtKB-KW"/>
</dbReference>
<dbReference type="InterPro" id="IPR027806">
    <property type="entry name" value="HARBI1_dom"/>
</dbReference>
<dbReference type="PANTHER" id="PTHR22930">
    <property type="match status" value="1"/>
</dbReference>
<proteinExistence type="evidence at transcript level"/>
<evidence type="ECO:0000256" key="5">
    <source>
        <dbReference type="ARBA" id="ARBA00022723"/>
    </source>
</evidence>
<name>A0A1E1XHV6_9ACAR</name>
<evidence type="ECO:0000259" key="8">
    <source>
        <dbReference type="Pfam" id="PF13359"/>
    </source>
</evidence>
<keyword evidence="7" id="KW-0539">Nucleus</keyword>
<accession>A0A1E1XHV6</accession>
<comment type="similarity">
    <text evidence="3">Belongs to the HARBI1 family.</text>
</comment>
<evidence type="ECO:0000256" key="6">
    <source>
        <dbReference type="ARBA" id="ARBA00022801"/>
    </source>
</evidence>
<evidence type="ECO:0000256" key="3">
    <source>
        <dbReference type="ARBA" id="ARBA00006958"/>
    </source>
</evidence>
<dbReference type="GO" id="GO:0004518">
    <property type="term" value="F:nuclease activity"/>
    <property type="evidence" value="ECO:0007669"/>
    <property type="project" value="UniProtKB-KW"/>
</dbReference>
<evidence type="ECO:0000256" key="2">
    <source>
        <dbReference type="ARBA" id="ARBA00004123"/>
    </source>
</evidence>
<sequence length="415" mass="47745">LKKKLLLTKLKELEEKKKRKRKFWVHPVWEARKKEGEYHTSYKLMRKDPEMFFRYYRMSPQQFDELHRITQSDLERHFLCREPLCSKERLAITLRYLSSGMAIKQVAMVFRVAPSTCRIVIHNTCRVIWKYLEPLYIPEPGPERWQETADEFGRRWNFPNCVGAVDGKHVQITAPPLSGSNFFNYKGTFSIVLMAIVDARYRFLLVDVGAPGRFSDGGVFKESTFGKKLTRNAVNLPAPACLPKSKKVAPHVYVGDEAFQLRKDFLRPYPGRNVQPTQRVFNYRLSRARRIVENAFGILTARWRVLLGPLNLRPRNASYAVLACCALHNFLSATSNSTYCPPGYADDDDDYGNVVPGQWRSEGESGAFLDLESTQSKNHTACAAETRNIFAHYFMNEGAVPWQWAHTGLPAPRNV</sequence>
<keyword evidence="4" id="KW-0540">Nuclease</keyword>
<comment type="subcellular location">
    <subcellularLocation>
        <location evidence="2">Nucleus</location>
    </subcellularLocation>
</comment>
<dbReference type="EMBL" id="GFAC01000316">
    <property type="protein sequence ID" value="JAT98872.1"/>
    <property type="molecule type" value="mRNA"/>
</dbReference>
<feature type="non-terminal residue" evidence="9">
    <location>
        <position position="1"/>
    </location>
</feature>
<evidence type="ECO:0000256" key="4">
    <source>
        <dbReference type="ARBA" id="ARBA00022722"/>
    </source>
</evidence>
<feature type="domain" description="DDE Tnp4" evidence="8">
    <location>
        <begin position="165"/>
        <end position="329"/>
    </location>
</feature>
<dbReference type="AlphaFoldDB" id="A0A1E1XHV6"/>
<keyword evidence="6" id="KW-0378">Hydrolase</keyword>
<evidence type="ECO:0000256" key="1">
    <source>
        <dbReference type="ARBA" id="ARBA00001968"/>
    </source>
</evidence>
<evidence type="ECO:0000313" key="9">
    <source>
        <dbReference type="EMBL" id="JAT98872.1"/>
    </source>
</evidence>
<dbReference type="Pfam" id="PF13359">
    <property type="entry name" value="DDE_Tnp_4"/>
    <property type="match status" value="1"/>
</dbReference>
<dbReference type="PANTHER" id="PTHR22930:SF269">
    <property type="entry name" value="NUCLEASE HARBI1-LIKE PROTEIN"/>
    <property type="match status" value="1"/>
</dbReference>
<keyword evidence="5" id="KW-0479">Metal-binding</keyword>
<organism evidence="9">
    <name type="scientific">Amblyomma aureolatum</name>
    <dbReference type="NCBI Taxonomy" id="187763"/>
    <lineage>
        <taxon>Eukaryota</taxon>
        <taxon>Metazoa</taxon>
        <taxon>Ecdysozoa</taxon>
        <taxon>Arthropoda</taxon>
        <taxon>Chelicerata</taxon>
        <taxon>Arachnida</taxon>
        <taxon>Acari</taxon>
        <taxon>Parasitiformes</taxon>
        <taxon>Ixodida</taxon>
        <taxon>Ixodoidea</taxon>
        <taxon>Ixodidae</taxon>
        <taxon>Amblyomminae</taxon>
        <taxon>Amblyomma</taxon>
    </lineage>
</organism>
<dbReference type="InterPro" id="IPR045249">
    <property type="entry name" value="HARBI1-like"/>
</dbReference>